<dbReference type="OMA" id="NCHTADE"/>
<dbReference type="SUPFAM" id="SSF56672">
    <property type="entry name" value="DNA/RNA polymerases"/>
    <property type="match status" value="1"/>
</dbReference>
<dbReference type="AlphaFoldDB" id="A0A1S3XYG1"/>
<dbReference type="KEGG" id="nta:107770169"/>
<dbReference type="PANTHER" id="PTHR11439">
    <property type="entry name" value="GAG-POL-RELATED RETROTRANSPOSON"/>
    <property type="match status" value="1"/>
</dbReference>
<gene>
    <name evidence="1" type="primary">LOC107770169</name>
</gene>
<accession>A0A1S3XYG1</accession>
<protein>
    <submittedName>
        <fullName evidence="1">Uncharacterized mitochondrial protein AtMg00810-like</fullName>
    </submittedName>
</protein>
<reference evidence="1" key="1">
    <citation type="submission" date="2025-08" db="UniProtKB">
        <authorList>
            <consortium name="RefSeq"/>
        </authorList>
    </citation>
    <scope>IDENTIFICATION</scope>
</reference>
<dbReference type="PaxDb" id="4097-A0A1S3XYG1"/>
<sequence>MVTVRSIIALTASKNWELFQIDVHNAFLQGDLCEEVYLEILEGFKSQENKGSSKELVSIAKSIRHDKFKVKDLGELKYFLGIEVLRFQQGIFLNQRKYVLELILEMGLSGANPYDVCAYQRLLGKLLYVTITRPDISYTVQTLSQFMQEHKQSHWKAAIRAVKYLKNAPGLGVFMKAESTQHLTCWCDSDWAACPNTRRSVTGYVVKFGESLVSWKSKK</sequence>
<dbReference type="STRING" id="4097.A0A1S3XYG1"/>
<evidence type="ECO:0000313" key="1">
    <source>
        <dbReference type="RefSeq" id="XP_016444963.1"/>
    </source>
</evidence>
<organism evidence="1">
    <name type="scientific">Nicotiana tabacum</name>
    <name type="common">Common tobacco</name>
    <dbReference type="NCBI Taxonomy" id="4097"/>
    <lineage>
        <taxon>Eukaryota</taxon>
        <taxon>Viridiplantae</taxon>
        <taxon>Streptophyta</taxon>
        <taxon>Embryophyta</taxon>
        <taxon>Tracheophyta</taxon>
        <taxon>Spermatophyta</taxon>
        <taxon>Magnoliopsida</taxon>
        <taxon>eudicotyledons</taxon>
        <taxon>Gunneridae</taxon>
        <taxon>Pentapetalae</taxon>
        <taxon>asterids</taxon>
        <taxon>lamiids</taxon>
        <taxon>Solanales</taxon>
        <taxon>Solanaceae</taxon>
        <taxon>Nicotianoideae</taxon>
        <taxon>Nicotianeae</taxon>
        <taxon>Nicotiana</taxon>
    </lineage>
</organism>
<dbReference type="RefSeq" id="XP_016444963.1">
    <property type="nucleotide sequence ID" value="XM_016589477.1"/>
</dbReference>
<dbReference type="OrthoDB" id="414945at2759"/>
<name>A0A1S3XYG1_TOBAC</name>
<dbReference type="InterPro" id="IPR043502">
    <property type="entry name" value="DNA/RNA_pol_sf"/>
</dbReference>
<proteinExistence type="predicted"/>
<dbReference type="PANTHER" id="PTHR11439:SF492">
    <property type="entry name" value="REVERSE TRANSCRIPTASE TY1_COPIA-TYPE DOMAIN-CONTAINING PROTEIN"/>
    <property type="match status" value="1"/>
</dbReference>